<feature type="binding site" evidence="4">
    <location>
        <position position="127"/>
    </location>
    <ligand>
        <name>Mn(2+)</name>
        <dbReference type="ChEBI" id="CHEBI:29035"/>
        <label>1</label>
    </ligand>
</feature>
<proteinExistence type="inferred from homology"/>
<dbReference type="GO" id="GO:0033389">
    <property type="term" value="P:putrescine biosynthetic process from arginine, via agmatine"/>
    <property type="evidence" value="ECO:0007669"/>
    <property type="project" value="TreeGrafter"/>
</dbReference>
<gene>
    <name evidence="6" type="ORF">HGMM_OP1C103</name>
</gene>
<dbReference type="PIRSF" id="PIRSF036979">
    <property type="entry name" value="Arginase"/>
    <property type="match status" value="1"/>
</dbReference>
<keyword evidence="3 5" id="KW-0378">Hydrolase</keyword>
<protein>
    <submittedName>
        <fullName evidence="6">Agmatinase</fullName>
    </submittedName>
</protein>
<dbReference type="EMBL" id="AP011800">
    <property type="protein sequence ID" value="BAL58408.1"/>
    <property type="molecule type" value="Genomic_DNA"/>
</dbReference>
<dbReference type="Pfam" id="PF00491">
    <property type="entry name" value="Arginase"/>
    <property type="match status" value="2"/>
</dbReference>
<dbReference type="InterPro" id="IPR020855">
    <property type="entry name" value="Ureohydrolase_Mn_BS"/>
</dbReference>
<evidence type="ECO:0000313" key="6">
    <source>
        <dbReference type="EMBL" id="BAL58408.1"/>
    </source>
</evidence>
<dbReference type="PRINTS" id="PR00116">
    <property type="entry name" value="ARGINASE"/>
</dbReference>
<dbReference type="AlphaFoldDB" id="H5SQH2"/>
<dbReference type="PROSITE" id="PS51409">
    <property type="entry name" value="ARGINASE_2"/>
    <property type="match status" value="1"/>
</dbReference>
<organism evidence="6">
    <name type="scientific">Acetithermum autotrophicum</name>
    <dbReference type="NCBI Taxonomy" id="1446466"/>
    <lineage>
        <taxon>Bacteria</taxon>
        <taxon>Candidatus Bipolaricaulota</taxon>
        <taxon>Candidatus Acetithermum</taxon>
    </lineage>
</organism>
<reference evidence="6" key="2">
    <citation type="journal article" date="2012" name="PLoS ONE">
        <title>A Deeply Branching Thermophilic Bacterium with an Ancient Acetyl-CoA Pathway Dominates a Subsurface Ecosystem.</title>
        <authorList>
            <person name="Takami H."/>
            <person name="Noguchi H."/>
            <person name="Takaki Y."/>
            <person name="Uchiyama I."/>
            <person name="Toyoda A."/>
            <person name="Nishi S."/>
            <person name="Chee G.-J."/>
            <person name="Arai W."/>
            <person name="Nunoura T."/>
            <person name="Itoh T."/>
            <person name="Hattori M."/>
            <person name="Takai K."/>
        </authorList>
    </citation>
    <scope>NUCLEOTIDE SEQUENCE</scope>
</reference>
<comment type="similarity">
    <text evidence="1">Belongs to the arginase family. Agmatinase subfamily.</text>
</comment>
<comment type="cofactor">
    <cofactor evidence="4">
        <name>Mn(2+)</name>
        <dbReference type="ChEBI" id="CHEBI:29035"/>
    </cofactor>
    <text evidence="4">Binds 2 manganese ions per subunit.</text>
</comment>
<name>H5SQH2_ACEAU</name>
<evidence type="ECO:0000256" key="1">
    <source>
        <dbReference type="ARBA" id="ARBA00009227"/>
    </source>
</evidence>
<keyword evidence="4" id="KW-0464">Manganese</keyword>
<feature type="binding site" evidence="4">
    <location>
        <position position="152"/>
    </location>
    <ligand>
        <name>Mn(2+)</name>
        <dbReference type="ChEBI" id="CHEBI:29035"/>
        <label>1</label>
    </ligand>
</feature>
<evidence type="ECO:0000256" key="3">
    <source>
        <dbReference type="ARBA" id="ARBA00022801"/>
    </source>
</evidence>
<dbReference type="PANTHER" id="PTHR11358">
    <property type="entry name" value="ARGINASE/AGMATINASE"/>
    <property type="match status" value="1"/>
</dbReference>
<feature type="binding site" evidence="4">
    <location>
        <position position="150"/>
    </location>
    <ligand>
        <name>Mn(2+)</name>
        <dbReference type="ChEBI" id="CHEBI:29035"/>
        <label>1</label>
    </ligand>
</feature>
<dbReference type="GO" id="GO:0008783">
    <property type="term" value="F:agmatinase activity"/>
    <property type="evidence" value="ECO:0007669"/>
    <property type="project" value="TreeGrafter"/>
</dbReference>
<dbReference type="PANTHER" id="PTHR11358:SF26">
    <property type="entry name" value="GUANIDINO ACID HYDROLASE, MITOCHONDRIAL"/>
    <property type="match status" value="1"/>
</dbReference>
<feature type="binding site" evidence="4">
    <location>
        <position position="256"/>
    </location>
    <ligand>
        <name>Mn(2+)</name>
        <dbReference type="ChEBI" id="CHEBI:29035"/>
        <label>1</label>
    </ligand>
</feature>
<dbReference type="InterPro" id="IPR023696">
    <property type="entry name" value="Ureohydrolase_dom_sf"/>
</dbReference>
<dbReference type="PROSITE" id="PS01053">
    <property type="entry name" value="ARGINASE_1"/>
    <property type="match status" value="1"/>
</dbReference>
<evidence type="ECO:0000256" key="5">
    <source>
        <dbReference type="RuleBase" id="RU003684"/>
    </source>
</evidence>
<evidence type="ECO:0000256" key="2">
    <source>
        <dbReference type="ARBA" id="ARBA00022723"/>
    </source>
</evidence>
<evidence type="ECO:0000256" key="4">
    <source>
        <dbReference type="PIRSR" id="PIRSR036979-1"/>
    </source>
</evidence>
<dbReference type="CDD" id="cd11593">
    <property type="entry name" value="Agmatinase-like_2"/>
    <property type="match status" value="1"/>
</dbReference>
<dbReference type="SUPFAM" id="SSF52768">
    <property type="entry name" value="Arginase/deacetylase"/>
    <property type="match status" value="1"/>
</dbReference>
<feature type="binding site" evidence="4">
    <location>
        <position position="258"/>
    </location>
    <ligand>
        <name>Mn(2+)</name>
        <dbReference type="ChEBI" id="CHEBI:29035"/>
        <label>1</label>
    </ligand>
</feature>
<reference evidence="6" key="1">
    <citation type="journal article" date="2005" name="Environ. Microbiol.">
        <title>Genetic and functional properties of uncultivated thermophilic crenarchaeotes from a subsurface gold mine as revealed by analysis of genome fragments.</title>
        <authorList>
            <person name="Nunoura T."/>
            <person name="Hirayama H."/>
            <person name="Takami H."/>
            <person name="Oida H."/>
            <person name="Nishi S."/>
            <person name="Shimamura S."/>
            <person name="Suzuki Y."/>
            <person name="Inagaki F."/>
            <person name="Takai K."/>
            <person name="Nealson K.H."/>
            <person name="Horikoshi K."/>
        </authorList>
    </citation>
    <scope>NUCLEOTIDE SEQUENCE</scope>
</reference>
<dbReference type="InterPro" id="IPR006035">
    <property type="entry name" value="Ureohydrolase"/>
</dbReference>
<dbReference type="GO" id="GO:0046872">
    <property type="term" value="F:metal ion binding"/>
    <property type="evidence" value="ECO:0007669"/>
    <property type="project" value="UniProtKB-KW"/>
</dbReference>
<sequence length="330" mass="36694">MHHEPDPQEEIPPPYSLYQVPQNFGGLAPEFSRFSAARAVVLPVPYDLTTSYRAGTRHGPHAIIEASTHLELYDEELRDEPYRVGIHTLPPLEPSAACPEETIQRVEEAISWLLEREKFPVMLGGEHSLTLAPVRALHKKFGNFSVLQLDAHSDLRDSFQGTKFNHACVGRRVHELGVNLVQIGIRAISVEEAHYIRSAKNLHVCFDYELHQDLPPWSPSLEGKGELPSPRRGGAGGEVLEQALTKLRDPVYVTVDLDVFDPGLMPAVGTPEPGGLDWYTVLKILRHVGEKHTVLGCDVVELCPIAGMVGPDFLAAKLVYKMLGYFLHNK</sequence>
<dbReference type="Gene3D" id="3.40.800.10">
    <property type="entry name" value="Ureohydrolase domain"/>
    <property type="match status" value="1"/>
</dbReference>
<feature type="binding site" evidence="4">
    <location>
        <position position="154"/>
    </location>
    <ligand>
        <name>Mn(2+)</name>
        <dbReference type="ChEBI" id="CHEBI:29035"/>
        <label>1</label>
    </ligand>
</feature>
<keyword evidence="2 4" id="KW-0479">Metal-binding</keyword>
<accession>H5SQH2</accession>